<dbReference type="InterPro" id="IPR050789">
    <property type="entry name" value="Diverse_Enzym_Activities"/>
</dbReference>
<proteinExistence type="predicted"/>
<dbReference type="Gene3D" id="3.40.710.10">
    <property type="entry name" value="DD-peptidase/beta-lactamase superfamily"/>
    <property type="match status" value="1"/>
</dbReference>
<dbReference type="EMBL" id="QNVV01000004">
    <property type="protein sequence ID" value="REC48640.1"/>
    <property type="molecule type" value="Genomic_DNA"/>
</dbReference>
<reference evidence="2 3" key="1">
    <citation type="submission" date="2018-06" db="EMBL/GenBank/DDBJ databases">
        <title>Novel Chryseobacterium species.</title>
        <authorList>
            <person name="Newman J."/>
            <person name="Hugo C."/>
            <person name="Oosthuizen L."/>
            <person name="Charimba G."/>
        </authorList>
    </citation>
    <scope>NUCLEOTIDE SEQUENCE [LARGE SCALE GENOMIC DNA]</scope>
    <source>
        <strain evidence="2 3">7_F195</strain>
    </source>
</reference>
<gene>
    <name evidence="2" type="ORF">DRF67_07450</name>
</gene>
<organism evidence="2 3">
    <name type="scientific">Chryseobacterium pennipullorum</name>
    <dbReference type="NCBI Taxonomy" id="2258963"/>
    <lineage>
        <taxon>Bacteria</taxon>
        <taxon>Pseudomonadati</taxon>
        <taxon>Bacteroidota</taxon>
        <taxon>Flavobacteriia</taxon>
        <taxon>Flavobacteriales</taxon>
        <taxon>Weeksellaceae</taxon>
        <taxon>Chryseobacterium group</taxon>
        <taxon>Chryseobacterium</taxon>
    </lineage>
</organism>
<dbReference type="Pfam" id="PF00144">
    <property type="entry name" value="Beta-lactamase"/>
    <property type="match status" value="1"/>
</dbReference>
<dbReference type="InterPro" id="IPR001466">
    <property type="entry name" value="Beta-lactam-related"/>
</dbReference>
<comment type="caution">
    <text evidence="2">The sequence shown here is derived from an EMBL/GenBank/DDBJ whole genome shotgun (WGS) entry which is preliminary data.</text>
</comment>
<dbReference type="OrthoDB" id="9773047at2"/>
<dbReference type="GO" id="GO:0016787">
    <property type="term" value="F:hydrolase activity"/>
    <property type="evidence" value="ECO:0007669"/>
    <property type="project" value="UniProtKB-KW"/>
</dbReference>
<feature type="domain" description="Beta-lactamase-related" evidence="1">
    <location>
        <begin position="42"/>
        <end position="318"/>
    </location>
</feature>
<accession>A0A3D9B4N4</accession>
<dbReference type="InterPro" id="IPR012338">
    <property type="entry name" value="Beta-lactam/transpept-like"/>
</dbReference>
<evidence type="ECO:0000259" key="1">
    <source>
        <dbReference type="Pfam" id="PF00144"/>
    </source>
</evidence>
<sequence length="349" mass="39104">MSQSDSPFILPTGQNINLPKTFNYKGKNYDISEEIKDRDYTSLLVIKDGKIVFEEYYKGNKKNVPVIFFSCTKSITSLLIGISLDKGYIKDLNDPISKYVPELKGSVYSEVPIQDVLNMSSGIEWSEDMADFNSGVAKLSDSYGKGKADLIKFILSLKRAHPSGTFNKYASVETQILGMVIEGATKKPYIDFFKENLWNRIFPESTAYLSTNGDGVAMAYGGLMTTPRDYAKAVLLMINKGKNSKNQQILSEEWIKQSITISPKDTHLLPGIRKNSDTNMGYKNQWWIPENRIDNEFTAIGVYGQFAYVNPKENIIIISNGADKRYADDIDIADGRKIALIRAVAASIK</sequence>
<dbReference type="PANTHER" id="PTHR43283">
    <property type="entry name" value="BETA-LACTAMASE-RELATED"/>
    <property type="match status" value="1"/>
</dbReference>
<dbReference type="Proteomes" id="UP000256257">
    <property type="component" value="Unassembled WGS sequence"/>
</dbReference>
<keyword evidence="2" id="KW-0378">Hydrolase</keyword>
<evidence type="ECO:0000313" key="3">
    <source>
        <dbReference type="Proteomes" id="UP000256257"/>
    </source>
</evidence>
<dbReference type="SUPFAM" id="SSF56601">
    <property type="entry name" value="beta-lactamase/transpeptidase-like"/>
    <property type="match status" value="1"/>
</dbReference>
<dbReference type="PANTHER" id="PTHR43283:SF14">
    <property type="entry name" value="BLL8153 PROTEIN"/>
    <property type="match status" value="1"/>
</dbReference>
<dbReference type="RefSeq" id="WP_115927660.1">
    <property type="nucleotide sequence ID" value="NZ_QNVV01000004.1"/>
</dbReference>
<name>A0A3D9B4N4_9FLAO</name>
<dbReference type="AlphaFoldDB" id="A0A3D9B4N4"/>
<evidence type="ECO:0000313" key="2">
    <source>
        <dbReference type="EMBL" id="REC48640.1"/>
    </source>
</evidence>
<keyword evidence="3" id="KW-1185">Reference proteome</keyword>
<protein>
    <submittedName>
        <fullName evidence="2">Serine hydrolase</fullName>
    </submittedName>
</protein>